<dbReference type="EMBL" id="VGIR01000035">
    <property type="protein sequence ID" value="MBM3331572.1"/>
    <property type="molecule type" value="Genomic_DNA"/>
</dbReference>
<keyword evidence="1" id="KW-0732">Signal</keyword>
<gene>
    <name evidence="2" type="ORF">FJY68_06930</name>
</gene>
<evidence type="ECO:0000313" key="2">
    <source>
        <dbReference type="EMBL" id="MBM3331572.1"/>
    </source>
</evidence>
<feature type="signal peptide" evidence="1">
    <location>
        <begin position="1"/>
        <end position="19"/>
    </location>
</feature>
<protein>
    <recommendedName>
        <fullName evidence="4">DUF2490 domain-containing protein</fullName>
    </recommendedName>
</protein>
<evidence type="ECO:0000313" key="3">
    <source>
        <dbReference type="Proteomes" id="UP000779900"/>
    </source>
</evidence>
<evidence type="ECO:0008006" key="4">
    <source>
        <dbReference type="Google" id="ProtNLM"/>
    </source>
</evidence>
<reference evidence="2" key="1">
    <citation type="submission" date="2019-03" db="EMBL/GenBank/DDBJ databases">
        <title>Lake Tanganyika Metagenome-Assembled Genomes (MAGs).</title>
        <authorList>
            <person name="Tran P."/>
        </authorList>
    </citation>
    <scope>NUCLEOTIDE SEQUENCE</scope>
    <source>
        <strain evidence="2">K_DeepCast_150m_m2_040</strain>
    </source>
</reference>
<sequence length="247" mass="27778">MLKRLSCLLVLAFVAPAVADWYVDVEAGPVFSGYNDVRIPGNTGTLFSLTRDLKAQTAFAYRVRVSKTFGDRHWVSVMVAPLRVESRGTLDRDVFFAGTLFQAHGDDMKAPYRFDSYRLTYRYGFVRTHRFSLDLGLTAKIRDAEIRLSYMWVRLPWASKKNTGFVPIISFRANWSLSDRFGLVLDGDALGVPQGRAEDVTAALRVNFGERVVARVGYRLLEGGTDADEIYGFALFHYAVAGVILRL</sequence>
<feature type="chain" id="PRO_5036821191" description="DUF2490 domain-containing protein" evidence="1">
    <location>
        <begin position="20"/>
        <end position="247"/>
    </location>
</feature>
<comment type="caution">
    <text evidence="2">The sequence shown here is derived from an EMBL/GenBank/DDBJ whole genome shotgun (WGS) entry which is preliminary data.</text>
</comment>
<name>A0A938BTG1_UNCW3</name>
<accession>A0A938BTG1</accession>
<organism evidence="2 3">
    <name type="scientific">candidate division WOR-3 bacterium</name>
    <dbReference type="NCBI Taxonomy" id="2052148"/>
    <lineage>
        <taxon>Bacteria</taxon>
        <taxon>Bacteria division WOR-3</taxon>
    </lineage>
</organism>
<evidence type="ECO:0000256" key="1">
    <source>
        <dbReference type="SAM" id="SignalP"/>
    </source>
</evidence>
<dbReference type="AlphaFoldDB" id="A0A938BTG1"/>
<proteinExistence type="predicted"/>
<dbReference type="Proteomes" id="UP000779900">
    <property type="component" value="Unassembled WGS sequence"/>
</dbReference>